<dbReference type="Pfam" id="PF00498">
    <property type="entry name" value="FHA"/>
    <property type="match status" value="1"/>
</dbReference>
<reference evidence="3" key="1">
    <citation type="submission" date="2020-11" db="EMBL/GenBank/DDBJ databases">
        <title>Sequencing the genomes of 1000 actinobacteria strains.</title>
        <authorList>
            <person name="Klenk H.-P."/>
        </authorList>
    </citation>
    <scope>NUCLEOTIDE SEQUENCE</scope>
    <source>
        <strain evidence="3">DSM 45632</strain>
    </source>
</reference>
<dbReference type="InterPro" id="IPR008984">
    <property type="entry name" value="SMAD_FHA_dom_sf"/>
</dbReference>
<gene>
    <name evidence="3" type="ORF">IW254_001610</name>
</gene>
<protein>
    <submittedName>
        <fullName evidence="3">PSer/pThr/pTyr-binding forkhead associated (FHA) protein</fullName>
    </submittedName>
</protein>
<dbReference type="SMART" id="SM00240">
    <property type="entry name" value="FHA"/>
    <property type="match status" value="1"/>
</dbReference>
<accession>A0A931GWJ1</accession>
<dbReference type="Gene3D" id="2.60.200.20">
    <property type="match status" value="1"/>
</dbReference>
<dbReference type="SUPFAM" id="SSF49879">
    <property type="entry name" value="SMAD/FHA domain"/>
    <property type="match status" value="1"/>
</dbReference>
<dbReference type="RefSeq" id="WP_196825005.1">
    <property type="nucleotide sequence ID" value="NZ_CP046980.1"/>
</dbReference>
<feature type="domain" description="FHA" evidence="2">
    <location>
        <begin position="77"/>
        <end position="126"/>
    </location>
</feature>
<evidence type="ECO:0000256" key="1">
    <source>
        <dbReference type="ARBA" id="ARBA00022553"/>
    </source>
</evidence>
<evidence type="ECO:0000313" key="4">
    <source>
        <dbReference type="Proteomes" id="UP000658613"/>
    </source>
</evidence>
<dbReference type="PROSITE" id="PS50006">
    <property type="entry name" value="FHA_DOMAIN"/>
    <property type="match status" value="1"/>
</dbReference>
<dbReference type="InterPro" id="IPR000253">
    <property type="entry name" value="FHA_dom"/>
</dbReference>
<sequence>MDAALMLATRFGLLALLWLFIFLVMMALRRDVKAAAGAPRQAAPVPSQVRKEKAREIVVVDGPLRGSHMEIAQLNAFTLGRSQENDFVLGDDFTSSSHARLFRRGSDWFVEDLDSRNGTFVAGNRIDQPERVSVGTDIKMGRTIVRLMP</sequence>
<dbReference type="AlphaFoldDB" id="A0A931GWJ1"/>
<name>A0A931GWJ1_9CORY</name>
<organism evidence="3 4">
    <name type="scientific">Corynebacterium aquatimens</name>
    <dbReference type="NCBI Taxonomy" id="1190508"/>
    <lineage>
        <taxon>Bacteria</taxon>
        <taxon>Bacillati</taxon>
        <taxon>Actinomycetota</taxon>
        <taxon>Actinomycetes</taxon>
        <taxon>Mycobacteriales</taxon>
        <taxon>Corynebacteriaceae</taxon>
        <taxon>Corynebacterium</taxon>
    </lineage>
</organism>
<dbReference type="EMBL" id="JADOUE010000001">
    <property type="protein sequence ID" value="MBG6122641.1"/>
    <property type="molecule type" value="Genomic_DNA"/>
</dbReference>
<dbReference type="PANTHER" id="PTHR23308">
    <property type="entry name" value="NUCLEAR INHIBITOR OF PROTEIN PHOSPHATASE-1"/>
    <property type="match status" value="1"/>
</dbReference>
<dbReference type="Proteomes" id="UP000658613">
    <property type="component" value="Unassembled WGS sequence"/>
</dbReference>
<keyword evidence="1" id="KW-0597">Phosphoprotein</keyword>
<evidence type="ECO:0000313" key="3">
    <source>
        <dbReference type="EMBL" id="MBG6122641.1"/>
    </source>
</evidence>
<keyword evidence="4" id="KW-1185">Reference proteome</keyword>
<dbReference type="InterPro" id="IPR050923">
    <property type="entry name" value="Cell_Proc_Reg/RNA_Proc"/>
</dbReference>
<evidence type="ECO:0000259" key="2">
    <source>
        <dbReference type="PROSITE" id="PS50006"/>
    </source>
</evidence>
<comment type="caution">
    <text evidence="3">The sequence shown here is derived from an EMBL/GenBank/DDBJ whole genome shotgun (WGS) entry which is preliminary data.</text>
</comment>
<proteinExistence type="predicted"/>